<sequence length="668" mass="74316">MAASANTYCHSVLGGYEGGWKEQPTWSEDNAWTLSDKLSEELLTPRPQAELLVCKTDNLKYIERLLILGTGQQNKYKSGISKISAEDLALIQSEIDSPTNCYKLLDLVADIYLKGRAPKQDMTMHVLALICRSKTNVTLRRRGYELVGQLRTLSQLYLFLGFYTGGTPSATHAADPRTKEKKQSVTALAEGSAGLKGRNRPLGFGRAFKTALNRSFLKKTPQALAYQVTKYQSRGDWSFNDIIKCTHLRTGTGENRKRNTKYLPSDYQAPPIKPATPMDLVLRYSMYGMEELTKLAQAFNLLEDPIYSYLCGVDIAKKMQENTESNVNDLIQLIFKHRLVREHLPTWSMKNCAVQRALLFGDYRRGGAKPPPMTALLRNLASLTSIGLFEDKELLSLVVKHLTDKEAVQKSRIHPVNVIIAWFVYRKGHGFKGKLTWTPLKEICDALEQMAFLAFANAPPTTKRYGVFIDGSGSMTAETTFQGLSNADIAALLSLVIARSSQRPQAQLQEHLFYVFSAKNTGSYKKYGTPTDNTGLYDVGHHIHANSTFQEVLDAVQLSNWGSTDISNGIRYLERANKHVDAVIVITDNDINTGEKPLVALNSYRAKIGNPNVKLITLAVQLNDLTIADPSDKGMLDMCGFDTNSYQVMHAFTHETPFGGGGDEAEAD</sequence>
<dbReference type="SUPFAM" id="SSF140864">
    <property type="entry name" value="TROVE domain-like"/>
    <property type="match status" value="1"/>
</dbReference>
<evidence type="ECO:0000256" key="6">
    <source>
        <dbReference type="ARBA" id="ARBA00023274"/>
    </source>
</evidence>
<dbReference type="PROSITE" id="PS50988">
    <property type="entry name" value="TROVE"/>
    <property type="match status" value="1"/>
</dbReference>
<dbReference type="GO" id="GO:0005737">
    <property type="term" value="C:cytoplasm"/>
    <property type="evidence" value="ECO:0007669"/>
    <property type="project" value="UniProtKB-SubCell"/>
</dbReference>
<evidence type="ECO:0000256" key="1">
    <source>
        <dbReference type="ARBA" id="ARBA00004496"/>
    </source>
</evidence>
<proteinExistence type="inferred from homology"/>
<dbReference type="AlphaFoldDB" id="A0A6C0HHQ0"/>
<organism evidence="8">
    <name type="scientific">viral metagenome</name>
    <dbReference type="NCBI Taxonomy" id="1070528"/>
    <lineage>
        <taxon>unclassified sequences</taxon>
        <taxon>metagenomes</taxon>
        <taxon>organismal metagenomes</taxon>
    </lineage>
</organism>
<dbReference type="Gene3D" id="3.40.50.410">
    <property type="entry name" value="von Willebrand factor, type A domain"/>
    <property type="match status" value="1"/>
</dbReference>
<accession>A0A6C0HHQ0</accession>
<evidence type="ECO:0000256" key="5">
    <source>
        <dbReference type="ARBA" id="ARBA00022884"/>
    </source>
</evidence>
<reference evidence="8" key="1">
    <citation type="journal article" date="2020" name="Nature">
        <title>Giant virus diversity and host interactions through global metagenomics.</title>
        <authorList>
            <person name="Schulz F."/>
            <person name="Roux S."/>
            <person name="Paez-Espino D."/>
            <person name="Jungbluth S."/>
            <person name="Walsh D.A."/>
            <person name="Denef V.J."/>
            <person name="McMahon K.D."/>
            <person name="Konstantinidis K.T."/>
            <person name="Eloe-Fadrosh E.A."/>
            <person name="Kyrpides N.C."/>
            <person name="Woyke T."/>
        </authorList>
    </citation>
    <scope>NUCLEOTIDE SEQUENCE</scope>
    <source>
        <strain evidence="8">GVMAG-M-3300023184-101</strain>
    </source>
</reference>
<evidence type="ECO:0000259" key="7">
    <source>
        <dbReference type="PROSITE" id="PS50988"/>
    </source>
</evidence>
<dbReference type="GO" id="GO:0003723">
    <property type="term" value="F:RNA binding"/>
    <property type="evidence" value="ECO:0007669"/>
    <property type="project" value="UniProtKB-KW"/>
</dbReference>
<evidence type="ECO:0000256" key="3">
    <source>
        <dbReference type="ARBA" id="ARBA00022490"/>
    </source>
</evidence>
<dbReference type="Pfam" id="PF25045">
    <property type="entry name" value="vWA_Ro60"/>
    <property type="match status" value="1"/>
</dbReference>
<dbReference type="InterPro" id="IPR040322">
    <property type="entry name" value="TROVE2"/>
</dbReference>
<comment type="subcellular location">
    <subcellularLocation>
        <location evidence="1">Cytoplasm</location>
    </subcellularLocation>
</comment>
<dbReference type="Pfam" id="PF05731">
    <property type="entry name" value="TROVE"/>
    <property type="match status" value="1"/>
</dbReference>
<dbReference type="PANTHER" id="PTHR14202">
    <property type="entry name" value="60 KDA RIBONUCLEOPROTEIN SSA/RO"/>
    <property type="match status" value="1"/>
</dbReference>
<dbReference type="EMBL" id="MN739951">
    <property type="protein sequence ID" value="QHT79636.1"/>
    <property type="molecule type" value="Genomic_DNA"/>
</dbReference>
<dbReference type="GO" id="GO:0046872">
    <property type="term" value="F:metal ion binding"/>
    <property type="evidence" value="ECO:0007669"/>
    <property type="project" value="UniProtKB-KW"/>
</dbReference>
<dbReference type="InterPro" id="IPR037214">
    <property type="entry name" value="TROVE_dom_sf"/>
</dbReference>
<keyword evidence="4" id="KW-0479">Metal-binding</keyword>
<name>A0A6C0HHQ0_9ZZZZ</name>
<dbReference type="PANTHER" id="PTHR14202:SF0">
    <property type="entry name" value="RNA-BINDING PROTEIN RO60"/>
    <property type="match status" value="1"/>
</dbReference>
<dbReference type="GO" id="GO:1990904">
    <property type="term" value="C:ribonucleoprotein complex"/>
    <property type="evidence" value="ECO:0007669"/>
    <property type="project" value="UniProtKB-KW"/>
</dbReference>
<keyword evidence="5" id="KW-0694">RNA-binding</keyword>
<evidence type="ECO:0000313" key="8">
    <source>
        <dbReference type="EMBL" id="QHT79636.1"/>
    </source>
</evidence>
<dbReference type="InterPro" id="IPR008858">
    <property type="entry name" value="TROVE_dom"/>
</dbReference>
<evidence type="ECO:0000256" key="2">
    <source>
        <dbReference type="ARBA" id="ARBA00007814"/>
    </source>
</evidence>
<dbReference type="InterPro" id="IPR036465">
    <property type="entry name" value="vWFA_dom_sf"/>
</dbReference>
<protein>
    <recommendedName>
        <fullName evidence="7">TROVE domain-containing protein</fullName>
    </recommendedName>
</protein>
<keyword evidence="3" id="KW-0963">Cytoplasm</keyword>
<dbReference type="SUPFAM" id="SSF53300">
    <property type="entry name" value="vWA-like"/>
    <property type="match status" value="1"/>
</dbReference>
<feature type="domain" description="TROVE" evidence="7">
    <location>
        <begin position="45"/>
        <end position="463"/>
    </location>
</feature>
<dbReference type="InterPro" id="IPR056800">
    <property type="entry name" value="vWA_Ro60"/>
</dbReference>
<keyword evidence="6" id="KW-0687">Ribonucleoprotein</keyword>
<evidence type="ECO:0000256" key="4">
    <source>
        <dbReference type="ARBA" id="ARBA00022723"/>
    </source>
</evidence>
<comment type="similarity">
    <text evidence="2">Belongs to the Ro 60 kDa family.</text>
</comment>